<keyword evidence="4" id="KW-0677">Repeat</keyword>
<feature type="compositionally biased region" description="Polar residues" evidence="6">
    <location>
        <begin position="1157"/>
        <end position="1170"/>
    </location>
</feature>
<dbReference type="NCBIfam" id="NF033682">
    <property type="entry name" value="retention_LapA"/>
    <property type="match status" value="1"/>
</dbReference>
<dbReference type="NCBIfam" id="TIGR03661">
    <property type="entry name" value="T1SS_VCA0849"/>
    <property type="match status" value="2"/>
</dbReference>
<feature type="region of interest" description="Disordered" evidence="6">
    <location>
        <begin position="968"/>
        <end position="998"/>
    </location>
</feature>
<dbReference type="InterPro" id="IPR001343">
    <property type="entry name" value="Hemolysn_Ca-bd"/>
</dbReference>
<reference evidence="8" key="1">
    <citation type="submission" date="2021-12" db="EMBL/GenBank/DDBJ databases">
        <title>Enterovibrio ZSDZ35 sp. nov. and Enterovibrio ZSDZ42 sp. nov., isolated from coastal seawater in Qingdao.</title>
        <authorList>
            <person name="Zhang P."/>
        </authorList>
    </citation>
    <scope>NUCLEOTIDE SEQUENCE</scope>
    <source>
        <strain evidence="8">ZSDZ35</strain>
    </source>
</reference>
<comment type="subcellular location">
    <subcellularLocation>
        <location evidence="2">Secreted</location>
    </subcellularLocation>
</comment>
<comment type="caution">
    <text evidence="8">The sequence shown here is derived from an EMBL/GenBank/DDBJ whole genome shotgun (WGS) entry which is preliminary data.</text>
</comment>
<dbReference type="InterPro" id="IPR019960">
    <property type="entry name" value="T1SS_VCA0849"/>
</dbReference>
<dbReference type="PRINTS" id="PR00313">
    <property type="entry name" value="CABNDNGRPT"/>
</dbReference>
<dbReference type="InterPro" id="IPR013858">
    <property type="entry name" value="Peptidase_M10B_C"/>
</dbReference>
<dbReference type="RefSeq" id="WP_274141056.1">
    <property type="nucleotide sequence ID" value="NZ_JAJUBB010000003.1"/>
</dbReference>
<evidence type="ECO:0000256" key="3">
    <source>
        <dbReference type="ARBA" id="ARBA00022525"/>
    </source>
</evidence>
<dbReference type="InterPro" id="IPR019959">
    <property type="entry name" value="T1SS-143_rpt-cont_dom"/>
</dbReference>
<dbReference type="InterPro" id="IPR018511">
    <property type="entry name" value="Hemolysin-typ_Ca-bd_CS"/>
</dbReference>
<dbReference type="Pfam" id="PF08548">
    <property type="entry name" value="Peptidase_M10_C"/>
    <property type="match status" value="1"/>
</dbReference>
<proteinExistence type="predicted"/>
<dbReference type="SUPFAM" id="SSF51120">
    <property type="entry name" value="beta-Roll"/>
    <property type="match status" value="2"/>
</dbReference>
<dbReference type="InterPro" id="IPR011049">
    <property type="entry name" value="Serralysin-like_metalloprot_C"/>
</dbReference>
<feature type="compositionally biased region" description="Low complexity" evidence="6">
    <location>
        <begin position="970"/>
        <end position="980"/>
    </location>
</feature>
<dbReference type="Pfam" id="PF00353">
    <property type="entry name" value="HemolysinCabind"/>
    <property type="match status" value="1"/>
</dbReference>
<evidence type="ECO:0000256" key="1">
    <source>
        <dbReference type="ARBA" id="ARBA00001913"/>
    </source>
</evidence>
<organism evidence="8 9">
    <name type="scientific">Enterovibrio qingdaonensis</name>
    <dbReference type="NCBI Taxonomy" id="2899818"/>
    <lineage>
        <taxon>Bacteria</taxon>
        <taxon>Pseudomonadati</taxon>
        <taxon>Pseudomonadota</taxon>
        <taxon>Gammaproteobacteria</taxon>
        <taxon>Vibrionales</taxon>
        <taxon>Vibrionaceae</taxon>
        <taxon>Enterovibrio</taxon>
    </lineage>
</organism>
<gene>
    <name evidence="8" type="ORF">LRP49_06505</name>
</gene>
<accession>A0ABT5QIP0</accession>
<evidence type="ECO:0000256" key="4">
    <source>
        <dbReference type="ARBA" id="ARBA00022737"/>
    </source>
</evidence>
<dbReference type="Gene3D" id="2.150.10.10">
    <property type="entry name" value="Serralysin-like metalloprotease, C-terminal"/>
    <property type="match status" value="2"/>
</dbReference>
<dbReference type="Proteomes" id="UP001149821">
    <property type="component" value="Unassembled WGS sequence"/>
</dbReference>
<keyword evidence="3" id="KW-0964">Secreted</keyword>
<evidence type="ECO:0000259" key="7">
    <source>
        <dbReference type="Pfam" id="PF08548"/>
    </source>
</evidence>
<dbReference type="InterPro" id="IPR047777">
    <property type="entry name" value="LapA-like_RM"/>
</dbReference>
<protein>
    <submittedName>
        <fullName evidence="8">Retention module-containing protein</fullName>
    </submittedName>
</protein>
<keyword evidence="5" id="KW-0106">Calcium</keyword>
<feature type="region of interest" description="Disordered" evidence="6">
    <location>
        <begin position="1146"/>
        <end position="1189"/>
    </location>
</feature>
<evidence type="ECO:0000256" key="2">
    <source>
        <dbReference type="ARBA" id="ARBA00004613"/>
    </source>
</evidence>
<evidence type="ECO:0000256" key="5">
    <source>
        <dbReference type="ARBA" id="ARBA00022837"/>
    </source>
</evidence>
<evidence type="ECO:0000313" key="8">
    <source>
        <dbReference type="EMBL" id="MDD1780850.1"/>
    </source>
</evidence>
<dbReference type="NCBIfam" id="TIGR03660">
    <property type="entry name" value="T1SS_rpt_143"/>
    <property type="match status" value="1"/>
</dbReference>
<keyword evidence="9" id="KW-1185">Reference proteome</keyword>
<comment type="cofactor">
    <cofactor evidence="1">
        <name>Ca(2+)</name>
        <dbReference type="ChEBI" id="CHEBI:29108"/>
    </cofactor>
</comment>
<name>A0ABT5QIP0_9GAMM</name>
<evidence type="ECO:0000313" key="9">
    <source>
        <dbReference type="Proteomes" id="UP001149821"/>
    </source>
</evidence>
<evidence type="ECO:0000256" key="6">
    <source>
        <dbReference type="SAM" id="MobiDB-lite"/>
    </source>
</evidence>
<dbReference type="EMBL" id="JAJUBB010000003">
    <property type="protein sequence ID" value="MDD1780850.1"/>
    <property type="molecule type" value="Genomic_DNA"/>
</dbReference>
<dbReference type="PROSITE" id="PS00330">
    <property type="entry name" value="HEMOLYSIN_CALCIUM"/>
    <property type="match status" value="2"/>
</dbReference>
<feature type="domain" description="Peptidase M10 serralysin C-terminal" evidence="7">
    <location>
        <begin position="3278"/>
        <end position="3339"/>
    </location>
</feature>
<sequence length="3415" mass="355053">MTDHKEPKEQIREQADERSTHLTVKNGQVYVIREGVATPVPFSTTVESGDLVVANPSAHYVVIKNGVPTMVNEPCATCIRVEGEGVEVIGLSGNIGLSQSDAALTLLEDDITALQRAILEGIDPTEELEPPAAGGVVSSSIGGYSIVHYDYTAVLAKAGFETSYIRKPFAQLNEDDAPLIPALGGGDLSITVREGDLSDPRQGESYPVSGSKTLTVSAGTLGLDVSSFVFDTLTAATVVAELSNETFTSGKSISYALSDDGREIIGTSDRETVVTIVLTPSAAGRDVELTTTVTIYEPIDHLPSDTSGLVRVVNDALEIDLSVKGADNGGTALREPIDVTITITDGALPTIEPASISHSENDLGFVSKPIPLNIEANSDEISTVAFTSTSELRAVLDGLTSNGEATTYEISNDVITVSLASDPSSKVFSIQLESDNGDYNYVFSENASVDQANGESVLIPVTVAVTDFDNDTIEGRFSVTITDGDNANGSAATESGSFDVTEARIENGTVPKQTAEGEIAVNAGSDRLEPDSLSIANLTESGGVPGLLDELNELTSNGQALTFTVSPNSSDGTITIEGKLPDDPVAVSITLVATQASGSGATGVSISSTFELSQPLDHVDDAKFAGNRWVTRSEQSNNAVFDIELQVQLKDSDGDALERPISVKYQVTDGESPTIQTPNIDVTDPDANAQAVVETSTLGLVLGSDEIASLVWNIGSGFQSFVESLSSDGNALSIIPSNAQITGSSDPINIGYQDGSGVTVTVLTFTLLPSSGEYKVTLNDAIDQPNSEDVVFNLGVKVTDYDGDSASSTFEVKVLDGKDLSLNPVDADLTDPNVGDINEQENLSLGLTLGADALKSVVFYAPTGLEAALNAITSSGYDTSVQPQPFSSLSDTISIVIDDANSPNNGETALSITLNKDANGLPDGTYTVKQFFAIDEPSDVISLPIGVRATDTDGDTVSNEFTVTIRDSDASGASQASGTAEITEPDLTPGTGEQGYPDSANTAIEIKTQNDRLIPDSAGLESAQVANVLNNLNGVLTSNGTAVVFTYNATTRTLTGSADNEAVLTVTFPAVQASNGADAIVSPTITLLKPLDHDANGTSNANISVNGEQISILLPLQVKDSDGDAVTGGASVDLIIKDGAGPSITTTPALNVEESDINQNGSGANSNRPGTTPGGVGTDQDTDSGKLVIDKGSDSINDIALDVSAFASNNSANSQNSSGVNVPLSSKGEPVTLVLASDSNGIKTYKGMAETREVFSITLDSQGNYTFTLLGALDHPRGDEKNTLTINLPVVVTDSDNDTATSILNVNVTDDVPFSLETDGVGVGGGALVTEEGDHSPRLTVMPARNRGADDSHITSVTINGEKHELNVGLNNTFTVTEGVGGQVLGTLLIQSSGNVQFTAAEDVDHSGSTNNRIVETFSYEILDGDGDIVVGSTQIVVVDSNPQLVVENATGVEDQGREGDPNDDLVDNPADGIPINMSVNVGDDDEGETVDRVLITLPANAQGTFYANGTELAVTDGKITLPSNLFTPDAQNEIWTLQGVTFVPDQDYSASSGIPTFTVTGFVKNTDGSERALPTQTFTITVEGIADVPQWDSENTTLYYNIDEDSEGANLAIEADLQDSDGSETLTYFLTLESGEATLLLNGNELTPSGGKYEVAAADINNVVVKPNANYSGDITLTVVAQSKETSNFVAGQQTADSAPRTITIAVNPEADATTLKVARVSGDEDTLIPLGNSIELTNTVDTDSSETLYVWISGLPEGANLFMGTDKLVADNNGLYEVLYSDIANLKLDPPPESNVDFAISVRGVVKDTAIITNASGVDQTVTQVYETNAKTLNVALKGVADEPDIEPDLGDIWQPVIEGGQETGIETTIEEDSSVSLSFQIKSGEDGDKLPGDNSETLTTLLTKIPEGVTLLDTNNQKVNLVYAGLDDETPPQPQYQASINGLSDIKLIPPEGSTKDITMTVSIVVTENDGDSLTVNRDVIIHIEPKIDATNYALSSLGYEDQPIDINWRPDEDSGFTDNREEIVGIVFSMSSTAIAAGYELTIEGESSPLAFSNGEVVLSSAQVTALVNGAALTMKAPLNSDVDEDIGLSVKLTVEQKDEDDPSIVDRVDITGDLNVRIVATVEEGDIEVVNSANTAITAISDGGTGSISLSESDHRLVFKTAEGINTDGSSQELITEVVISFVQNAQGDPFTGENQAYFDQFYIKGGINNGDGSWTIPESSLADLTISTSSPISTPVFVKIVGTVQDQGDAGEGDKSAEEEQAPIVITLDFSGHNTNTQEAGDITVNTGDITGVEDTTLNLGQQLDGLISIDPTNAPDDELTLVINAAVLSSAGVTVSGMEFNSVTAEYVAKVNVAADGSVDLSGVSLSLPKHFAGDFTLPIKLVTTDQESGDTKEITTTIDVLIAPQVDGVETSVTVIQTNGLDSEKQPDPNSTTVFSGEALEDGIIKLSITDELLDLDTDPTKGVENITSVELSVEGGTGQFVDASGQVVEDQNGVYTVSVAQLSEIYFKPTENYSGPVSVNIKTFITDTAQNDDTGNPDSSVSGSVESSVSFTVLPVNDPITFSGNANPISGDEDSHIALTGISANVQDTDGSEEIVSIQITGVPDDFQLVSTGSQLVQNSGNGVWTINVPSGSQSVNLDHIAFVPPENFSGSLTVDFVVYAKEKNLDVPKEYESSINVVVNPVGDGVDTDITTAVSGTEDEQIVLPLDISVIDNGPSYDGTGLAVTENGPEQVRVVLTNVPASSTLSLPTNAPAGSTIEKQPDGSWIANINGQTLSELIFTPGDANENNWDGKLEISVRAVDNGVEAVSSLWDDQTITVTVSAVNDAPELTLPSTPLAAEEESALLIESIQVKDVDASESPSGEIEVRLSVKDGVIGLPLGAPTTGITVTGAGSETLILEGPLDAINTLLAAGVTYTGDTNFSGADLLTVTVDDNGNTGSGGAKTDAESVAINVAPKPDIPSLTLSNAQTAAVGGSIAALIPLLGLAAALTDPSETLSVEIRDIPSSLTFVDSDGVTIGTGPVAGTLTLTATELAQLHVMSSSPVTATVSVVAISTTSLNEDAESTPISLSINVQDPAQQAIHAQDTSVENVVVSGNEGATLEGGDGDDSLIGGLGADILIGGSGNDELFGGQDGADVVKDTFVWSTGDLGSVGSPAVDTIKDFELAHDVLDLSQAVSVSNLATFSDLTTQLSLSEKSGNAQLNILTSGDTVQEIILPGISLDALVNGDASNLSQSEQIAAIVNSGVLHLGDNIGTEENDSLVAESGGESLFGMNGNDTLQAGNGNDILTGGEGDDIFLWLESSLSTPKNSDTVTDFELGQDKIDITDLLPDLGASPTASDLLPYFDDAEVDGNGTITLQILSGSNEQTIVMENMDVSSSGLDLAAGAQTSEIINALFDQQAFKLD</sequence>